<sequence>MKILEVKGVSKKYDKKQVLTNISFDIEEGDIFGLIGPNGAGKSTLINIITGILEPLSGEVFIGGYSIKKEAIKAKRIMGLVPQEIALSEEISAKDNLEFFGSLYGLYGKKLKLAVGEALELAGISDKKKEIVKKFSSGMKRRLNLAAAIMHKPRLFVLDEPTVGVDPQSRNSIFEYLRTVNREAETSILYTSHYMEEVEEFCKNIFIIDEGREIASGSLNAVKERTSHTVTVEIKVSEVFPELSDKLSLLDGALKVEDGLDFIKILYERKKMNLDEIIKTVQSSSVSIKMLKVNELNLGEVFLQLTGKKLRE</sequence>
<dbReference type="AlphaFoldDB" id="A0A7S6WNB7"/>
<dbReference type="InterPro" id="IPR003593">
    <property type="entry name" value="AAA+_ATPase"/>
</dbReference>
<evidence type="ECO:0000313" key="4">
    <source>
        <dbReference type="EMBL" id="QOW60315.1"/>
    </source>
</evidence>
<dbReference type="InterPro" id="IPR003439">
    <property type="entry name" value="ABC_transporter-like_ATP-bd"/>
</dbReference>
<dbReference type="PANTHER" id="PTHR43582">
    <property type="entry name" value="LINEARMYCIN RESISTANCE ATP-BINDING PROTEIN LNRL"/>
    <property type="match status" value="1"/>
</dbReference>
<name>A0A7S6WNB7_9SPIR</name>
<gene>
    <name evidence="4" type="ORF">IFE08_10880</name>
</gene>
<proteinExistence type="predicted"/>
<dbReference type="EMBL" id="CP061839">
    <property type="protein sequence ID" value="QOW60315.1"/>
    <property type="molecule type" value="Genomic_DNA"/>
</dbReference>
<keyword evidence="2 4" id="KW-0067">ATP-binding</keyword>
<accession>A0A7S6WNB7</accession>
<dbReference type="Proteomes" id="UP000593915">
    <property type="component" value="Chromosome"/>
</dbReference>
<feature type="domain" description="ABC transporter" evidence="3">
    <location>
        <begin position="4"/>
        <end position="235"/>
    </location>
</feature>
<evidence type="ECO:0000256" key="2">
    <source>
        <dbReference type="ARBA" id="ARBA00022840"/>
    </source>
</evidence>
<dbReference type="Pfam" id="PF00005">
    <property type="entry name" value="ABC_tran"/>
    <property type="match status" value="1"/>
</dbReference>
<dbReference type="InterPro" id="IPR027417">
    <property type="entry name" value="P-loop_NTPase"/>
</dbReference>
<protein>
    <submittedName>
        <fullName evidence="4">ABC transporter ATP-binding protein</fullName>
    </submittedName>
</protein>
<dbReference type="PROSITE" id="PS00211">
    <property type="entry name" value="ABC_TRANSPORTER_1"/>
    <property type="match status" value="1"/>
</dbReference>
<dbReference type="SMART" id="SM00382">
    <property type="entry name" value="AAA"/>
    <property type="match status" value="1"/>
</dbReference>
<evidence type="ECO:0000256" key="1">
    <source>
        <dbReference type="ARBA" id="ARBA00022741"/>
    </source>
</evidence>
<dbReference type="GO" id="GO:0016887">
    <property type="term" value="F:ATP hydrolysis activity"/>
    <property type="evidence" value="ECO:0007669"/>
    <property type="project" value="InterPro"/>
</dbReference>
<dbReference type="PANTHER" id="PTHR43582:SF2">
    <property type="entry name" value="LINEARMYCIN RESISTANCE ATP-BINDING PROTEIN LNRL"/>
    <property type="match status" value="1"/>
</dbReference>
<evidence type="ECO:0000313" key="5">
    <source>
        <dbReference type="Proteomes" id="UP000593915"/>
    </source>
</evidence>
<reference evidence="4 5" key="1">
    <citation type="submission" date="2020-09" db="EMBL/GenBank/DDBJ databases">
        <title>Characterization of Treponema spp. from bovine digital dermatitis in Korea.</title>
        <authorList>
            <person name="Espiritu H.M."/>
            <person name="Cho Y.I."/>
            <person name="Mamuad L."/>
        </authorList>
    </citation>
    <scope>NUCLEOTIDE SEQUENCE [LARGE SCALE GENOMIC DNA]</scope>
    <source>
        <strain evidence="4 5">KS1</strain>
    </source>
</reference>
<dbReference type="RefSeq" id="WP_194075878.1">
    <property type="nucleotide sequence ID" value="NZ_CP061839.1"/>
</dbReference>
<dbReference type="PROSITE" id="PS50893">
    <property type="entry name" value="ABC_TRANSPORTER_2"/>
    <property type="match status" value="1"/>
</dbReference>
<dbReference type="GO" id="GO:0005524">
    <property type="term" value="F:ATP binding"/>
    <property type="evidence" value="ECO:0007669"/>
    <property type="project" value="UniProtKB-KW"/>
</dbReference>
<keyword evidence="1" id="KW-0547">Nucleotide-binding</keyword>
<dbReference type="Gene3D" id="3.40.50.300">
    <property type="entry name" value="P-loop containing nucleotide triphosphate hydrolases"/>
    <property type="match status" value="1"/>
</dbReference>
<organism evidence="4 5">
    <name type="scientific">Treponema pedis</name>
    <dbReference type="NCBI Taxonomy" id="409322"/>
    <lineage>
        <taxon>Bacteria</taxon>
        <taxon>Pseudomonadati</taxon>
        <taxon>Spirochaetota</taxon>
        <taxon>Spirochaetia</taxon>
        <taxon>Spirochaetales</taxon>
        <taxon>Treponemataceae</taxon>
        <taxon>Treponema</taxon>
    </lineage>
</organism>
<dbReference type="InterPro" id="IPR017871">
    <property type="entry name" value="ABC_transporter-like_CS"/>
</dbReference>
<dbReference type="SUPFAM" id="SSF52540">
    <property type="entry name" value="P-loop containing nucleoside triphosphate hydrolases"/>
    <property type="match status" value="1"/>
</dbReference>
<evidence type="ECO:0000259" key="3">
    <source>
        <dbReference type="PROSITE" id="PS50893"/>
    </source>
</evidence>